<comment type="subcellular location">
    <subcellularLocation>
        <location evidence="13">Cell membrane</location>
        <topology evidence="13">Single-pass membrane protein</topology>
    </subcellularLocation>
    <subcellularLocation>
        <location evidence="12">Endomembrane system</location>
        <topology evidence="12">Single-pass membrane protein</topology>
    </subcellularLocation>
</comment>
<feature type="compositionally biased region" description="Basic and acidic residues" evidence="15">
    <location>
        <begin position="253"/>
        <end position="268"/>
    </location>
</feature>
<dbReference type="GO" id="GO:0012505">
    <property type="term" value="C:endomembrane system"/>
    <property type="evidence" value="ECO:0007669"/>
    <property type="project" value="UniProtKB-SubCell"/>
</dbReference>
<dbReference type="EMBL" id="CAJNAP010000034">
    <property type="protein sequence ID" value="CAE6512080.1"/>
    <property type="molecule type" value="Genomic_DNA"/>
</dbReference>
<comment type="function">
    <text evidence="10 13">F(1)F(0) ATP synthase produces ATP from ADP in the presence of a proton or sodium gradient. F-type ATPases consist of two structural domains, F(1) containing the extramembraneous catalytic core and F(0) containing the membrane proton channel, linked together by a central stalk and a peripheral stalk. During catalysis, ATP synthesis in the catalytic domain of F(1) is coupled via a rotary mechanism of the central stalk subunits to proton translocation.</text>
</comment>
<evidence type="ECO:0000256" key="7">
    <source>
        <dbReference type="ARBA" id="ARBA00023065"/>
    </source>
</evidence>
<evidence type="ECO:0000256" key="3">
    <source>
        <dbReference type="ARBA" id="ARBA00022547"/>
    </source>
</evidence>
<evidence type="ECO:0000256" key="10">
    <source>
        <dbReference type="ARBA" id="ARBA00025198"/>
    </source>
</evidence>
<evidence type="ECO:0000256" key="11">
    <source>
        <dbReference type="ARBA" id="ARBA00025614"/>
    </source>
</evidence>
<dbReference type="Pfam" id="PF00213">
    <property type="entry name" value="OSCP"/>
    <property type="match status" value="1"/>
</dbReference>
<keyword evidence="8 13" id="KW-0472">Membrane</keyword>
<dbReference type="InterPro" id="IPR017707">
    <property type="entry name" value="Alt_ATP_synth_F0_bsu"/>
</dbReference>
<dbReference type="HAMAP" id="MF_01398">
    <property type="entry name" value="ATP_synth_b_bprime"/>
    <property type="match status" value="1"/>
</dbReference>
<evidence type="ECO:0000256" key="4">
    <source>
        <dbReference type="ARBA" id="ARBA00022692"/>
    </source>
</evidence>
<keyword evidence="9 13" id="KW-0066">ATP synthesis</keyword>
<dbReference type="Proteomes" id="UP000601736">
    <property type="component" value="Unassembled WGS sequence"/>
</dbReference>
<reference evidence="16" key="1">
    <citation type="submission" date="2021-02" db="EMBL/GenBank/DDBJ databases">
        <authorList>
            <person name="Han P."/>
        </authorList>
    </citation>
    <scope>NUCLEOTIDE SEQUENCE</scope>
    <source>
        <strain evidence="16">Nitrosomonas nitrosa 18-3D</strain>
    </source>
</reference>
<keyword evidence="2 13" id="KW-0813">Transport</keyword>
<protein>
    <recommendedName>
        <fullName evidence="13">ATP synthase subunit b</fullName>
    </recommendedName>
    <alternativeName>
        <fullName evidence="13">ATP synthase F(0) sector subunit b</fullName>
    </alternativeName>
    <alternativeName>
        <fullName evidence="13">ATPase subunit I</fullName>
    </alternativeName>
    <alternativeName>
        <fullName evidence="13">F-type ATPase subunit b</fullName>
        <shortName evidence="13">F-ATPase subunit b</shortName>
    </alternativeName>
</protein>
<feature type="coiled-coil region" evidence="14">
    <location>
        <begin position="38"/>
        <end position="105"/>
    </location>
</feature>
<dbReference type="PANTHER" id="PTHR33445:SF2">
    <property type="entry name" value="ATP SYNTHASE SUBUNIT B', CHLOROPLASTIC"/>
    <property type="match status" value="1"/>
</dbReference>
<dbReference type="GO" id="GO:0046961">
    <property type="term" value="F:proton-transporting ATPase activity, rotational mechanism"/>
    <property type="evidence" value="ECO:0007669"/>
    <property type="project" value="TreeGrafter"/>
</dbReference>
<evidence type="ECO:0000256" key="14">
    <source>
        <dbReference type="SAM" id="Coils"/>
    </source>
</evidence>
<feature type="compositionally biased region" description="Polar residues" evidence="15">
    <location>
        <begin position="269"/>
        <end position="281"/>
    </location>
</feature>
<feature type="region of interest" description="Disordered" evidence="15">
    <location>
        <begin position="251"/>
        <end position="281"/>
    </location>
</feature>
<dbReference type="NCBIfam" id="TIGR03321">
    <property type="entry name" value="alt_F1F0_F0_B"/>
    <property type="match status" value="1"/>
</dbReference>
<keyword evidence="14" id="KW-0175">Coiled coil</keyword>
<keyword evidence="6 13" id="KW-1133">Transmembrane helix</keyword>
<comment type="similarity">
    <text evidence="1 13">Belongs to the ATPase B chain family.</text>
</comment>
<evidence type="ECO:0000256" key="15">
    <source>
        <dbReference type="SAM" id="MobiDB-lite"/>
    </source>
</evidence>
<evidence type="ECO:0000256" key="6">
    <source>
        <dbReference type="ARBA" id="ARBA00022989"/>
    </source>
</evidence>
<evidence type="ECO:0000256" key="9">
    <source>
        <dbReference type="ARBA" id="ARBA00023310"/>
    </source>
</evidence>
<dbReference type="InterPro" id="IPR002146">
    <property type="entry name" value="ATP_synth_b/b'su_bac/chlpt"/>
</dbReference>
<accession>A0A8H8Z2R3</accession>
<comment type="caution">
    <text evidence="16">The sequence shown here is derived from an EMBL/GenBank/DDBJ whole genome shotgun (WGS) entry which is preliminary data.</text>
</comment>
<comment type="function">
    <text evidence="11">Component of the F(0) channel, it forms part of the peripheral stalk, linking F(1) to F(0). The b'-subunit is a diverged and duplicated form of b found in plants and photosynthetic bacteria.</text>
</comment>
<dbReference type="GO" id="GO:0045259">
    <property type="term" value="C:proton-transporting ATP synthase complex"/>
    <property type="evidence" value="ECO:0007669"/>
    <property type="project" value="UniProtKB-KW"/>
</dbReference>
<proteinExistence type="inferred from homology"/>
<dbReference type="PANTHER" id="PTHR33445">
    <property type="entry name" value="ATP SYNTHASE SUBUNIT B', CHLOROPLASTIC"/>
    <property type="match status" value="1"/>
</dbReference>
<keyword evidence="4 13" id="KW-0812">Transmembrane</keyword>
<dbReference type="RefSeq" id="WP_204800164.1">
    <property type="nucleotide sequence ID" value="NZ_CAJNAP010000034.1"/>
</dbReference>
<dbReference type="CDD" id="cd06503">
    <property type="entry name" value="ATP-synt_Fo_b"/>
    <property type="match status" value="1"/>
</dbReference>
<keyword evidence="13" id="KW-1003">Cell membrane</keyword>
<evidence type="ECO:0000256" key="2">
    <source>
        <dbReference type="ARBA" id="ARBA00022448"/>
    </source>
</evidence>
<gene>
    <name evidence="13 16" type="primary">atpF</name>
    <name evidence="16" type="ORF">NMYAN_40055</name>
</gene>
<evidence type="ECO:0000256" key="1">
    <source>
        <dbReference type="ARBA" id="ARBA00005513"/>
    </source>
</evidence>
<evidence type="ECO:0000256" key="12">
    <source>
        <dbReference type="ARBA" id="ARBA00037847"/>
    </source>
</evidence>
<sequence length="281" mass="31663">MLIDWFTVAAQIVNFLILVWLLKRFLYQPILDAIDARERRIATELADADARRAEAQKERDEFQHKNEVFDRQRVTLLSQAVDEAKAERQRLLDEARQAADTLRTKQMETMRNDMHHLNQGISRRAQQEVFAIARKTLNDLATTSLEERMAEVFIHRLRALNDQAKEGFIKALKTATGPALVRSAFDLPAEQRAAVQNALNETFVADIPVKFETAPDLVSGIELTTNGQKMAWSIADYLASLEKGVNELLKVQSKPEAKGKATKPESKPENPSLNGSNEQGA</sequence>
<organism evidence="16 17">
    <name type="scientific">Nitrosomonas nitrosa</name>
    <dbReference type="NCBI Taxonomy" id="52442"/>
    <lineage>
        <taxon>Bacteria</taxon>
        <taxon>Pseudomonadati</taxon>
        <taxon>Pseudomonadota</taxon>
        <taxon>Betaproteobacteria</taxon>
        <taxon>Nitrosomonadales</taxon>
        <taxon>Nitrosomonadaceae</taxon>
        <taxon>Nitrosomonas</taxon>
    </lineage>
</organism>
<evidence type="ECO:0000313" key="16">
    <source>
        <dbReference type="EMBL" id="CAE6512080.1"/>
    </source>
</evidence>
<keyword evidence="5 13" id="KW-0375">Hydrogen ion transport</keyword>
<feature type="transmembrane region" description="Helical" evidence="13">
    <location>
        <begin position="6"/>
        <end position="22"/>
    </location>
</feature>
<dbReference type="InterPro" id="IPR050059">
    <property type="entry name" value="ATP_synthase_B_chain"/>
</dbReference>
<dbReference type="GO" id="GO:0005886">
    <property type="term" value="C:plasma membrane"/>
    <property type="evidence" value="ECO:0007669"/>
    <property type="project" value="UniProtKB-SubCell"/>
</dbReference>
<keyword evidence="3 13" id="KW-0138">CF(0)</keyword>
<dbReference type="InterPro" id="IPR000711">
    <property type="entry name" value="ATPase_OSCP/dsu"/>
</dbReference>
<dbReference type="AlphaFoldDB" id="A0A8H8Z2R3"/>
<evidence type="ECO:0000256" key="8">
    <source>
        <dbReference type="ARBA" id="ARBA00023136"/>
    </source>
</evidence>
<dbReference type="GO" id="GO:0046933">
    <property type="term" value="F:proton-transporting ATP synthase activity, rotational mechanism"/>
    <property type="evidence" value="ECO:0007669"/>
    <property type="project" value="UniProtKB-UniRule"/>
</dbReference>
<dbReference type="Pfam" id="PF00430">
    <property type="entry name" value="ATP-synt_B"/>
    <property type="match status" value="1"/>
</dbReference>
<name>A0A8H8Z2R3_9PROT</name>
<comment type="subunit">
    <text evidence="13">F-type ATPases have 2 components, F(1) - the catalytic core - and F(0) - the membrane proton channel. F(1) has five subunits: alpha(3), beta(3), gamma(1), delta(1), epsilon(1). F(0) has three main subunits: a(1), b(2) and c(10-14). The alpha and beta chains form an alternating ring which encloses part of the gamma chain. F(1) is attached to F(0) by a central stalk formed by the gamma and epsilon chains, while a peripheral stalk is formed by the delta and b chains.</text>
</comment>
<evidence type="ECO:0000256" key="5">
    <source>
        <dbReference type="ARBA" id="ARBA00022781"/>
    </source>
</evidence>
<evidence type="ECO:0000313" key="17">
    <source>
        <dbReference type="Proteomes" id="UP000601736"/>
    </source>
</evidence>
<evidence type="ECO:0000256" key="13">
    <source>
        <dbReference type="HAMAP-Rule" id="MF_01398"/>
    </source>
</evidence>
<keyword evidence="7 13" id="KW-0406">Ion transport</keyword>